<protein>
    <submittedName>
        <fullName evidence="1">Uncharacterized protein</fullName>
    </submittedName>
</protein>
<sequence precursor="true">MKTLLSALSLVIALAGPAALPGIIATAQAEPVMFEPDWPNHQEQAEQTICLALAQGWPRTQIVDVAEHANDIDQTGLSVPEAARLADTWIDEAHNTLCPTLALD</sequence>
<dbReference type="Proteomes" id="UP000257451">
    <property type="component" value="Unassembled WGS sequence"/>
</dbReference>
<reference evidence="1 2" key="1">
    <citation type="journal article" date="2018" name="Sci. Rep.">
        <title>Extensive genomic diversity among Mycobacterium marinum strains revealed by whole genome sequencing.</title>
        <authorList>
            <person name="Das S."/>
            <person name="Pettersson B.M."/>
            <person name="Behra P.R."/>
            <person name="Mallick A."/>
            <person name="Cheramie M."/>
            <person name="Ramesh M."/>
            <person name="Shirreff L."/>
            <person name="DuCote T."/>
            <person name="Dasgupta S."/>
            <person name="Ennis D.G."/>
            <person name="Kirsebom L.A."/>
        </authorList>
    </citation>
    <scope>NUCLEOTIDE SEQUENCE [LARGE SCALE GENOMIC DNA]</scope>
    <source>
        <strain evidence="1 2">Davis1</strain>
    </source>
</reference>
<dbReference type="RefSeq" id="WP_012393388.1">
    <property type="nucleotide sequence ID" value="NZ_BQLA01000151.1"/>
</dbReference>
<proteinExistence type="predicted"/>
<dbReference type="GeneID" id="34342782"/>
<comment type="caution">
    <text evidence="1">The sequence shown here is derived from an EMBL/GenBank/DDBJ whole genome shotgun (WGS) entry which is preliminary data.</text>
</comment>
<accession>A0A2Z5YBY5</accession>
<dbReference type="OMA" id="GWPRTQI"/>
<dbReference type="EMBL" id="PEDF01000180">
    <property type="protein sequence ID" value="RFZ34440.1"/>
    <property type="molecule type" value="Genomic_DNA"/>
</dbReference>
<gene>
    <name evidence="1" type="ORF">DAVIS_04763</name>
</gene>
<name>A0A2Z5YBY5_MYCMR</name>
<dbReference type="AlphaFoldDB" id="A0A2Z5YBY5"/>
<evidence type="ECO:0000313" key="2">
    <source>
        <dbReference type="Proteomes" id="UP000257451"/>
    </source>
</evidence>
<evidence type="ECO:0000313" key="1">
    <source>
        <dbReference type="EMBL" id="RFZ34440.1"/>
    </source>
</evidence>
<organism evidence="1 2">
    <name type="scientific">Mycobacterium marinum</name>
    <dbReference type="NCBI Taxonomy" id="1781"/>
    <lineage>
        <taxon>Bacteria</taxon>
        <taxon>Bacillati</taxon>
        <taxon>Actinomycetota</taxon>
        <taxon>Actinomycetes</taxon>
        <taxon>Mycobacteriales</taxon>
        <taxon>Mycobacteriaceae</taxon>
        <taxon>Mycobacterium</taxon>
        <taxon>Mycobacterium ulcerans group</taxon>
    </lineage>
</organism>